<organism evidence="1 2">
    <name type="scientific">Trichomalopsis sarcophagae</name>
    <dbReference type="NCBI Taxonomy" id="543379"/>
    <lineage>
        <taxon>Eukaryota</taxon>
        <taxon>Metazoa</taxon>
        <taxon>Ecdysozoa</taxon>
        <taxon>Arthropoda</taxon>
        <taxon>Hexapoda</taxon>
        <taxon>Insecta</taxon>
        <taxon>Pterygota</taxon>
        <taxon>Neoptera</taxon>
        <taxon>Endopterygota</taxon>
        <taxon>Hymenoptera</taxon>
        <taxon>Apocrita</taxon>
        <taxon>Proctotrupomorpha</taxon>
        <taxon>Chalcidoidea</taxon>
        <taxon>Pteromalidae</taxon>
        <taxon>Pteromalinae</taxon>
        <taxon>Trichomalopsis</taxon>
    </lineage>
</organism>
<dbReference type="Proteomes" id="UP000215335">
    <property type="component" value="Unassembled WGS sequence"/>
</dbReference>
<evidence type="ECO:0000313" key="1">
    <source>
        <dbReference type="EMBL" id="OXU27500.1"/>
    </source>
</evidence>
<reference evidence="1 2" key="1">
    <citation type="journal article" date="2017" name="Curr. Biol.">
        <title>The Evolution of Venom by Co-option of Single-Copy Genes.</title>
        <authorList>
            <person name="Martinson E.O."/>
            <person name="Mrinalini"/>
            <person name="Kelkar Y.D."/>
            <person name="Chang C.H."/>
            <person name="Werren J.H."/>
        </authorList>
    </citation>
    <scope>NUCLEOTIDE SEQUENCE [LARGE SCALE GENOMIC DNA]</scope>
    <source>
        <strain evidence="1 2">Alberta</strain>
        <tissue evidence="1">Whole body</tissue>
    </source>
</reference>
<comment type="caution">
    <text evidence="1">The sequence shown here is derived from an EMBL/GenBank/DDBJ whole genome shotgun (WGS) entry which is preliminary data.</text>
</comment>
<name>A0A232FAJ1_9HYME</name>
<evidence type="ECO:0000313" key="2">
    <source>
        <dbReference type="Proteomes" id="UP000215335"/>
    </source>
</evidence>
<accession>A0A232FAJ1</accession>
<dbReference type="EMBL" id="NNAY01000594">
    <property type="protein sequence ID" value="OXU27500.1"/>
    <property type="molecule type" value="Genomic_DNA"/>
</dbReference>
<keyword evidence="2" id="KW-1185">Reference proteome</keyword>
<protein>
    <submittedName>
        <fullName evidence="1">Uncharacterized protein</fullName>
    </submittedName>
</protein>
<proteinExistence type="predicted"/>
<dbReference type="AlphaFoldDB" id="A0A232FAJ1"/>
<gene>
    <name evidence="1" type="ORF">TSAR_016367</name>
</gene>
<sequence length="117" mass="12763">MLVAAPLSSAARCTEVRHSCYQNGRLLSGPASAREFLAPVIVTRLRVSVIEFASAKQESISVASLPVESEKAPKLFPPIIRDCNNRRCRNMSCPSGDVTMAINGYGVVVSQWRINSR</sequence>